<evidence type="ECO:0000313" key="14">
    <source>
        <dbReference type="EMBL" id="KAG7176691.1"/>
    </source>
</evidence>
<keyword evidence="9 11" id="KW-0472">Membrane</keyword>
<evidence type="ECO:0000256" key="6">
    <source>
        <dbReference type="ARBA" id="ARBA00022729"/>
    </source>
</evidence>
<dbReference type="GO" id="GO:0099095">
    <property type="term" value="F:ligand-gated monoatomic anion channel activity"/>
    <property type="evidence" value="ECO:0007669"/>
    <property type="project" value="UniProtKB-ARBA"/>
</dbReference>
<dbReference type="AlphaFoldDB" id="A0A8J5NA11"/>
<dbReference type="PANTHER" id="PTHR18945">
    <property type="entry name" value="NEUROTRANSMITTER GATED ION CHANNEL"/>
    <property type="match status" value="1"/>
</dbReference>
<dbReference type="Pfam" id="PF02931">
    <property type="entry name" value="Neur_chan_LBD"/>
    <property type="match status" value="1"/>
</dbReference>
<keyword evidence="15" id="KW-1185">Reference proteome</keyword>
<evidence type="ECO:0000259" key="12">
    <source>
        <dbReference type="Pfam" id="PF02931"/>
    </source>
</evidence>
<dbReference type="InterPro" id="IPR006028">
    <property type="entry name" value="GABAA/Glycine_rcpt"/>
</dbReference>
<keyword evidence="5 11" id="KW-0812">Transmembrane</keyword>
<dbReference type="InterPro" id="IPR038050">
    <property type="entry name" value="Neuro_actylchol_rec"/>
</dbReference>
<evidence type="ECO:0000256" key="10">
    <source>
        <dbReference type="ARBA" id="ARBA00023303"/>
    </source>
</evidence>
<feature type="transmembrane region" description="Helical" evidence="11">
    <location>
        <begin position="210"/>
        <end position="230"/>
    </location>
</feature>
<dbReference type="Gene3D" id="2.70.170.10">
    <property type="entry name" value="Neurotransmitter-gated ion-channel ligand-binding domain"/>
    <property type="match status" value="1"/>
</dbReference>
<dbReference type="SUPFAM" id="SSF63712">
    <property type="entry name" value="Nicotinic receptor ligand binding domain-like"/>
    <property type="match status" value="1"/>
</dbReference>
<evidence type="ECO:0000259" key="13">
    <source>
        <dbReference type="Pfam" id="PF02932"/>
    </source>
</evidence>
<evidence type="ECO:0000256" key="5">
    <source>
        <dbReference type="ARBA" id="ARBA00022692"/>
    </source>
</evidence>
<feature type="transmembrane region" description="Helical" evidence="11">
    <location>
        <begin position="270"/>
        <end position="292"/>
    </location>
</feature>
<gene>
    <name evidence="14" type="primary">Glra4-L5</name>
    <name evidence="14" type="ORF">Hamer_G015511</name>
</gene>
<dbReference type="InterPro" id="IPR036719">
    <property type="entry name" value="Neuro-gated_channel_TM_sf"/>
</dbReference>
<dbReference type="Proteomes" id="UP000747542">
    <property type="component" value="Unassembled WGS sequence"/>
</dbReference>
<dbReference type="InterPro" id="IPR006201">
    <property type="entry name" value="Neur_channel"/>
</dbReference>
<dbReference type="EMBL" id="JAHLQT010003055">
    <property type="protein sequence ID" value="KAG7176691.1"/>
    <property type="molecule type" value="Genomic_DNA"/>
</dbReference>
<evidence type="ECO:0000256" key="9">
    <source>
        <dbReference type="ARBA" id="ARBA00023136"/>
    </source>
</evidence>
<feature type="domain" description="Neurotransmitter-gated ion-channel ligand-binding" evidence="12">
    <location>
        <begin position="70"/>
        <end position="178"/>
    </location>
</feature>
<dbReference type="Gene3D" id="1.20.58.390">
    <property type="entry name" value="Neurotransmitter-gated ion-channel transmembrane domain"/>
    <property type="match status" value="1"/>
</dbReference>
<comment type="caution">
    <text evidence="14">The sequence shown here is derived from an EMBL/GenBank/DDBJ whole genome shotgun (WGS) entry which is preliminary data.</text>
</comment>
<keyword evidence="7 11" id="KW-1133">Transmembrane helix</keyword>
<dbReference type="GO" id="GO:0004888">
    <property type="term" value="F:transmembrane signaling receptor activity"/>
    <property type="evidence" value="ECO:0007669"/>
    <property type="project" value="InterPro"/>
</dbReference>
<dbReference type="InterPro" id="IPR036734">
    <property type="entry name" value="Neur_chan_lig-bd_sf"/>
</dbReference>
<evidence type="ECO:0000256" key="1">
    <source>
        <dbReference type="ARBA" id="ARBA00004141"/>
    </source>
</evidence>
<dbReference type="GO" id="GO:0005886">
    <property type="term" value="C:plasma membrane"/>
    <property type="evidence" value="ECO:0007669"/>
    <property type="project" value="UniProtKB-SubCell"/>
</dbReference>
<dbReference type="CDD" id="cd19049">
    <property type="entry name" value="LGIC_TM_anion"/>
    <property type="match status" value="1"/>
</dbReference>
<evidence type="ECO:0000256" key="8">
    <source>
        <dbReference type="ARBA" id="ARBA00023065"/>
    </source>
</evidence>
<evidence type="ECO:0000256" key="3">
    <source>
        <dbReference type="ARBA" id="ARBA00022448"/>
    </source>
</evidence>
<sequence>MTFSVGLLLPTDGRTGNYASHRRMMTVDHVGILPLSISPGRSILLQVCSNYTAKIDRCIMNKPPTSRRLILPLQYLENIWQPDAFFKNAIRSSIHKDWVDNEYLAYYTNDGHIRLFSRFSATFICKFSFVYFPHDIQTCSMRIESLSYDSDLVQFEWCESWAHASSKLDHDIFSLPHFTLAKYEHVACNGEYPCVKAVFVLVRHPDFHILHTYVPTVLIVILSWMSFWIAPDATPARVTLGVTSILTMATQYSQSTKNLPPVSYIKSLDIWMITCMVYVFAALLEFAIVYHVHYRRTISTVRGLITPTSTTNGSSQVTQGLGLAVPRLQRWQEAWLEFWRGDTAIDEASRVLFPLTYFSFVIGYFVLLTGSQEKGFLSRGNST</sequence>
<dbReference type="SUPFAM" id="SSF90112">
    <property type="entry name" value="Neurotransmitter-gated ion-channel transmembrane pore"/>
    <property type="match status" value="1"/>
</dbReference>
<keyword evidence="3" id="KW-0813">Transport</keyword>
<evidence type="ECO:0000313" key="15">
    <source>
        <dbReference type="Proteomes" id="UP000747542"/>
    </source>
</evidence>
<keyword evidence="6" id="KW-0732">Signal</keyword>
<dbReference type="InterPro" id="IPR018000">
    <property type="entry name" value="Neurotransmitter_ion_chnl_CS"/>
</dbReference>
<dbReference type="GO" id="GO:0005230">
    <property type="term" value="F:extracellular ligand-gated monoatomic ion channel activity"/>
    <property type="evidence" value="ECO:0007669"/>
    <property type="project" value="InterPro"/>
</dbReference>
<evidence type="ECO:0000256" key="7">
    <source>
        <dbReference type="ARBA" id="ARBA00022989"/>
    </source>
</evidence>
<protein>
    <submittedName>
        <fullName evidence="14">Glycine receptor subunit alpha-4-like 5</fullName>
    </submittedName>
</protein>
<dbReference type="Pfam" id="PF02932">
    <property type="entry name" value="Neur_chan_memb"/>
    <property type="match status" value="1"/>
</dbReference>
<feature type="domain" description="Neurotransmitter-gated ion-channel transmembrane" evidence="13">
    <location>
        <begin position="212"/>
        <end position="297"/>
    </location>
</feature>
<evidence type="ECO:0000256" key="11">
    <source>
        <dbReference type="SAM" id="Phobius"/>
    </source>
</evidence>
<dbReference type="InterPro" id="IPR006029">
    <property type="entry name" value="Neurotrans-gated_channel_TM"/>
</dbReference>
<evidence type="ECO:0000256" key="2">
    <source>
        <dbReference type="ARBA" id="ARBA00004236"/>
    </source>
</evidence>
<accession>A0A8J5NA11</accession>
<keyword evidence="14" id="KW-0675">Receptor</keyword>
<feature type="transmembrane region" description="Helical" evidence="11">
    <location>
        <begin position="351"/>
        <end position="370"/>
    </location>
</feature>
<proteinExistence type="predicted"/>
<keyword evidence="10" id="KW-0407">Ion channel</keyword>
<dbReference type="PRINTS" id="PR00253">
    <property type="entry name" value="GABAARECEPTR"/>
</dbReference>
<reference evidence="14" key="1">
    <citation type="journal article" date="2021" name="Sci. Adv.">
        <title>The American lobster genome reveals insights on longevity, neural, and immune adaptations.</title>
        <authorList>
            <person name="Polinski J.M."/>
            <person name="Zimin A.V."/>
            <person name="Clark K.F."/>
            <person name="Kohn A.B."/>
            <person name="Sadowski N."/>
            <person name="Timp W."/>
            <person name="Ptitsyn A."/>
            <person name="Khanna P."/>
            <person name="Romanova D.Y."/>
            <person name="Williams P."/>
            <person name="Greenwood S.J."/>
            <person name="Moroz L.L."/>
            <person name="Walt D.R."/>
            <person name="Bodnar A.G."/>
        </authorList>
    </citation>
    <scope>NUCLEOTIDE SEQUENCE</scope>
    <source>
        <strain evidence="14">GMGI-L3</strain>
    </source>
</reference>
<evidence type="ECO:0000256" key="4">
    <source>
        <dbReference type="ARBA" id="ARBA00022475"/>
    </source>
</evidence>
<dbReference type="PROSITE" id="PS00236">
    <property type="entry name" value="NEUROTR_ION_CHANNEL"/>
    <property type="match status" value="1"/>
</dbReference>
<keyword evidence="8" id="KW-0406">Ion transport</keyword>
<comment type="subcellular location">
    <subcellularLocation>
        <location evidence="2">Cell membrane</location>
    </subcellularLocation>
    <subcellularLocation>
        <location evidence="1">Membrane</location>
        <topology evidence="1">Multi-pass membrane protein</topology>
    </subcellularLocation>
</comment>
<dbReference type="InterPro" id="IPR006202">
    <property type="entry name" value="Neur_chan_lig-bd"/>
</dbReference>
<name>A0A8J5NA11_HOMAM</name>
<organism evidence="14 15">
    <name type="scientific">Homarus americanus</name>
    <name type="common">American lobster</name>
    <dbReference type="NCBI Taxonomy" id="6706"/>
    <lineage>
        <taxon>Eukaryota</taxon>
        <taxon>Metazoa</taxon>
        <taxon>Ecdysozoa</taxon>
        <taxon>Arthropoda</taxon>
        <taxon>Crustacea</taxon>
        <taxon>Multicrustacea</taxon>
        <taxon>Malacostraca</taxon>
        <taxon>Eumalacostraca</taxon>
        <taxon>Eucarida</taxon>
        <taxon>Decapoda</taxon>
        <taxon>Pleocyemata</taxon>
        <taxon>Astacidea</taxon>
        <taxon>Nephropoidea</taxon>
        <taxon>Nephropidae</taxon>
        <taxon>Homarus</taxon>
    </lineage>
</organism>
<keyword evidence="4" id="KW-1003">Cell membrane</keyword>
<dbReference type="GO" id="GO:0005254">
    <property type="term" value="F:chloride channel activity"/>
    <property type="evidence" value="ECO:0007669"/>
    <property type="project" value="UniProtKB-ARBA"/>
</dbReference>